<dbReference type="InterPro" id="IPR050109">
    <property type="entry name" value="HTH-type_TetR-like_transc_reg"/>
</dbReference>
<feature type="DNA-binding region" description="H-T-H motif" evidence="4">
    <location>
        <begin position="38"/>
        <end position="57"/>
    </location>
</feature>
<dbReference type="GO" id="GO:0003700">
    <property type="term" value="F:DNA-binding transcription factor activity"/>
    <property type="evidence" value="ECO:0007669"/>
    <property type="project" value="TreeGrafter"/>
</dbReference>
<evidence type="ECO:0000259" key="5">
    <source>
        <dbReference type="PROSITE" id="PS50977"/>
    </source>
</evidence>
<dbReference type="AlphaFoldDB" id="A0A1G7NEI4"/>
<dbReference type="PANTHER" id="PTHR30055">
    <property type="entry name" value="HTH-TYPE TRANSCRIPTIONAL REGULATOR RUTR"/>
    <property type="match status" value="1"/>
</dbReference>
<evidence type="ECO:0000256" key="4">
    <source>
        <dbReference type="PROSITE-ProRule" id="PRU00335"/>
    </source>
</evidence>
<keyword evidence="2 4" id="KW-0238">DNA-binding</keyword>
<dbReference type="Gene3D" id="1.10.357.10">
    <property type="entry name" value="Tetracycline Repressor, domain 2"/>
    <property type="match status" value="1"/>
</dbReference>
<dbReference type="PRINTS" id="PR00455">
    <property type="entry name" value="HTHTETR"/>
</dbReference>
<evidence type="ECO:0000313" key="7">
    <source>
        <dbReference type="Proteomes" id="UP000198863"/>
    </source>
</evidence>
<dbReference type="InterPro" id="IPR009057">
    <property type="entry name" value="Homeodomain-like_sf"/>
</dbReference>
<protein>
    <submittedName>
        <fullName evidence="6">Transcriptional regulator, TetR family</fullName>
    </submittedName>
</protein>
<organism evidence="6 7">
    <name type="scientific">Klenkia brasiliensis</name>
    <dbReference type="NCBI Taxonomy" id="333142"/>
    <lineage>
        <taxon>Bacteria</taxon>
        <taxon>Bacillati</taxon>
        <taxon>Actinomycetota</taxon>
        <taxon>Actinomycetes</taxon>
        <taxon>Geodermatophilales</taxon>
        <taxon>Geodermatophilaceae</taxon>
        <taxon>Klenkia</taxon>
    </lineage>
</organism>
<dbReference type="SUPFAM" id="SSF46689">
    <property type="entry name" value="Homeodomain-like"/>
    <property type="match status" value="1"/>
</dbReference>
<sequence length="195" mass="20972">MPPPPRVRTGRPRDADLTRRLLDGAVALVAERGYGKLNAEALAARTGAGKAAIYRRWPTMSALLADALDGVRLVPLPPATGSLRGDLVALLHPFTRPPGTEERAVAAALGLVHHDPRLREALDGALVAPLGDAVAEVCDREVRRGRPVTTLQRRLLLRVLQALWWERCSTPVPAMALPEVTALVDRVLLPAVQAP</sequence>
<evidence type="ECO:0000256" key="2">
    <source>
        <dbReference type="ARBA" id="ARBA00023125"/>
    </source>
</evidence>
<dbReference type="Pfam" id="PF16859">
    <property type="entry name" value="TetR_C_11"/>
    <property type="match status" value="1"/>
</dbReference>
<keyword evidence="3" id="KW-0804">Transcription</keyword>
<dbReference type="EMBL" id="FNCF01000001">
    <property type="protein sequence ID" value="SDF71700.1"/>
    <property type="molecule type" value="Genomic_DNA"/>
</dbReference>
<name>A0A1G7NEI4_9ACTN</name>
<gene>
    <name evidence="6" type="ORF">SAMN05660324_0981</name>
</gene>
<proteinExistence type="predicted"/>
<evidence type="ECO:0000256" key="3">
    <source>
        <dbReference type="ARBA" id="ARBA00023163"/>
    </source>
</evidence>
<dbReference type="InterPro" id="IPR001647">
    <property type="entry name" value="HTH_TetR"/>
</dbReference>
<dbReference type="InterPro" id="IPR011075">
    <property type="entry name" value="TetR_C"/>
</dbReference>
<evidence type="ECO:0000256" key="1">
    <source>
        <dbReference type="ARBA" id="ARBA00023015"/>
    </source>
</evidence>
<accession>A0A1G7NEI4</accession>
<dbReference type="RefSeq" id="WP_165640131.1">
    <property type="nucleotide sequence ID" value="NZ_FNCF01000001.1"/>
</dbReference>
<dbReference type="PANTHER" id="PTHR30055:SF148">
    <property type="entry name" value="TETR-FAMILY TRANSCRIPTIONAL REGULATOR"/>
    <property type="match status" value="1"/>
</dbReference>
<feature type="domain" description="HTH tetR-type" evidence="5">
    <location>
        <begin position="15"/>
        <end position="75"/>
    </location>
</feature>
<dbReference type="Proteomes" id="UP000198863">
    <property type="component" value="Unassembled WGS sequence"/>
</dbReference>
<dbReference type="PROSITE" id="PS50977">
    <property type="entry name" value="HTH_TETR_2"/>
    <property type="match status" value="1"/>
</dbReference>
<dbReference type="GO" id="GO:0000976">
    <property type="term" value="F:transcription cis-regulatory region binding"/>
    <property type="evidence" value="ECO:0007669"/>
    <property type="project" value="TreeGrafter"/>
</dbReference>
<dbReference type="Pfam" id="PF00440">
    <property type="entry name" value="TetR_N"/>
    <property type="match status" value="1"/>
</dbReference>
<keyword evidence="7" id="KW-1185">Reference proteome</keyword>
<dbReference type="InterPro" id="IPR036271">
    <property type="entry name" value="Tet_transcr_reg_TetR-rel_C_sf"/>
</dbReference>
<dbReference type="SUPFAM" id="SSF48498">
    <property type="entry name" value="Tetracyclin repressor-like, C-terminal domain"/>
    <property type="match status" value="1"/>
</dbReference>
<dbReference type="Gene3D" id="1.10.10.60">
    <property type="entry name" value="Homeodomain-like"/>
    <property type="match status" value="1"/>
</dbReference>
<reference evidence="7" key="1">
    <citation type="submission" date="2016-10" db="EMBL/GenBank/DDBJ databases">
        <authorList>
            <person name="Varghese N."/>
            <person name="Submissions S."/>
        </authorList>
    </citation>
    <scope>NUCLEOTIDE SEQUENCE [LARGE SCALE GENOMIC DNA]</scope>
    <source>
        <strain evidence="7">DSM 44526</strain>
    </source>
</reference>
<keyword evidence="1" id="KW-0805">Transcription regulation</keyword>
<evidence type="ECO:0000313" key="6">
    <source>
        <dbReference type="EMBL" id="SDF71700.1"/>
    </source>
</evidence>